<accession>A0ABY0HCM8</accession>
<gene>
    <name evidence="1" type="ORF">DL762_004210</name>
</gene>
<reference evidence="1 2" key="1">
    <citation type="submission" date="2018-06" db="EMBL/GenBank/DDBJ databases">
        <title>Complete Genomes of Monosporascus.</title>
        <authorList>
            <person name="Robinson A.J."/>
            <person name="Natvig D.O."/>
        </authorList>
    </citation>
    <scope>NUCLEOTIDE SEQUENCE [LARGE SCALE GENOMIC DNA]</scope>
    <source>
        <strain evidence="1 2">CBS 609.92</strain>
    </source>
</reference>
<organism evidence="1 2">
    <name type="scientific">Monosporascus cannonballus</name>
    <dbReference type="NCBI Taxonomy" id="155416"/>
    <lineage>
        <taxon>Eukaryota</taxon>
        <taxon>Fungi</taxon>
        <taxon>Dikarya</taxon>
        <taxon>Ascomycota</taxon>
        <taxon>Pezizomycotina</taxon>
        <taxon>Sordariomycetes</taxon>
        <taxon>Xylariomycetidae</taxon>
        <taxon>Xylariales</taxon>
        <taxon>Xylariales incertae sedis</taxon>
        <taxon>Monosporascus</taxon>
    </lineage>
</organism>
<dbReference type="Proteomes" id="UP000294003">
    <property type="component" value="Unassembled WGS sequence"/>
</dbReference>
<dbReference type="EMBL" id="QJNS01000099">
    <property type="protein sequence ID" value="RYO87564.1"/>
    <property type="molecule type" value="Genomic_DNA"/>
</dbReference>
<evidence type="ECO:0000313" key="2">
    <source>
        <dbReference type="Proteomes" id="UP000294003"/>
    </source>
</evidence>
<proteinExistence type="predicted"/>
<sequence length="147" mass="16815">MPIPPDLPPIYFEVRGILLQKICGFKLEDLVSELPDNPIAWEEIIQSAVNAAKEINRAGVIHGEFLPWNIVVARLDEHTFQPFILGFSDSAVKWELEDTDPIDETGEHNMHSFRLQVHMAHDPDTVGFFMVRDVEKATGYKLRVNYD</sequence>
<protein>
    <recommendedName>
        <fullName evidence="3">Protein kinase domain-containing protein</fullName>
    </recommendedName>
</protein>
<name>A0ABY0HCM8_9PEZI</name>
<keyword evidence="2" id="KW-1185">Reference proteome</keyword>
<comment type="caution">
    <text evidence="1">The sequence shown here is derived from an EMBL/GenBank/DDBJ whole genome shotgun (WGS) entry which is preliminary data.</text>
</comment>
<evidence type="ECO:0008006" key="3">
    <source>
        <dbReference type="Google" id="ProtNLM"/>
    </source>
</evidence>
<evidence type="ECO:0000313" key="1">
    <source>
        <dbReference type="EMBL" id="RYO87564.1"/>
    </source>
</evidence>